<dbReference type="CDD" id="cd02826">
    <property type="entry name" value="Piwi-like"/>
    <property type="match status" value="1"/>
</dbReference>
<dbReference type="Proteomes" id="UP000494206">
    <property type="component" value="Unassembled WGS sequence"/>
</dbReference>
<proteinExistence type="predicted"/>
<dbReference type="SMART" id="SM00949">
    <property type="entry name" value="PAZ"/>
    <property type="match status" value="1"/>
</dbReference>
<dbReference type="InterPro" id="IPR003100">
    <property type="entry name" value="PAZ_dom"/>
</dbReference>
<dbReference type="Gene3D" id="2.170.260.10">
    <property type="entry name" value="paz domain"/>
    <property type="match status" value="1"/>
</dbReference>
<dbReference type="SMART" id="SM00950">
    <property type="entry name" value="Piwi"/>
    <property type="match status" value="1"/>
</dbReference>
<keyword evidence="3" id="KW-1185">Reference proteome</keyword>
<dbReference type="GO" id="GO:0003723">
    <property type="term" value="F:RNA binding"/>
    <property type="evidence" value="ECO:0007669"/>
    <property type="project" value="InterPro"/>
</dbReference>
<dbReference type="Pfam" id="PF02171">
    <property type="entry name" value="Piwi"/>
    <property type="match status" value="1"/>
</dbReference>
<reference evidence="2 3" key="1">
    <citation type="submission" date="2020-04" db="EMBL/GenBank/DDBJ databases">
        <authorList>
            <person name="Laetsch R D."/>
            <person name="Stevens L."/>
            <person name="Kumar S."/>
            <person name="Blaxter L. M."/>
        </authorList>
    </citation>
    <scope>NUCLEOTIDE SEQUENCE [LARGE SCALE GENOMIC DNA]</scope>
</reference>
<accession>A0A8S1EJY7</accession>
<evidence type="ECO:0000313" key="2">
    <source>
        <dbReference type="EMBL" id="CAB3401106.1"/>
    </source>
</evidence>
<name>A0A8S1EJY7_9PELO</name>
<sequence>MAGKSNLCGNMSKMSISNDKESKSGHGGLANKLPPGTLGNQTTCSTNVKKLEIVRNTPIYKYDIKICIIFESQNGDVEKEISKESLINVENFRSKKYCDRAYQYVIKNNKNVFGNQSTFFYDRQSSIYTLKELKNTEYNFTVPPKEVTRDNAKAITVQIRKVADTFQATSEDIKKTHNTVHRLEDKTLLEALNTIIAQTPRDNKNVITVNGSTHYLVDANIPGLKPSNNSYNTKFMGSGLTDAVKVLEGADPKNPELFLVTELKKTLFHQEYQNLADKLYELDNRVELYKPNSREANNLLPQVKGLVCYLQNSQTAPLQTDAPLVVVKGFGPAANSKESEFETTDFGKVTVKEYFLKKHKMELNYPGMMTIKGEIRNKRCLFPAEVLVVCEDQIVRTEQLPSNEQSSAIRETAIPPFYRKKETQAVVEAIGLEPPPNKVIADVLKIKKGFVNVPARVMPSPLVRFSKNAAEVRNAKWRGGEFVQPAKIQNWEMVFIEPSNRFNSKVFLGNLLKTMKSSGIKCNEPNTETISKYSQRNLENVFIKAKNNGVSFIFFVTRDSLTSHGDIKLLEKKYEIVTQDNRLSVAENAKSATLENIVNKINIKNGGLNYIVTAGLELNKPECSIVGFDISLNRAADAPPVIGFAANVLEQTNKFAGGYKFIQNSKPEVVGPVLQEVMTEVIKRTKKNRKVPNEFIVYFNGINEGQFPVINENYVPYIKEAFKNFESEMGKKPLLTVIAASKTHNERLYKPDANPKDNATFQNAAVGTVVDKVLVNPSINEFFLLSHAAFQGTAKATKYTLLHDTAKKTMNDLEVLTFQLCHLHEIVNSSTSLPIPLLCADRNTKRSELIYKNSELRDQKDLHKKDMERFVAECNEKLSYEGTNLYFTRYNA</sequence>
<dbReference type="Pfam" id="PF02170">
    <property type="entry name" value="PAZ"/>
    <property type="match status" value="1"/>
</dbReference>
<dbReference type="AlphaFoldDB" id="A0A8S1EJY7"/>
<dbReference type="PANTHER" id="PTHR22891">
    <property type="entry name" value="EUKARYOTIC TRANSLATION INITIATION FACTOR 2C"/>
    <property type="match status" value="1"/>
</dbReference>
<dbReference type="Gene3D" id="3.40.50.2300">
    <property type="match status" value="1"/>
</dbReference>
<dbReference type="InterPro" id="IPR036397">
    <property type="entry name" value="RNaseH_sf"/>
</dbReference>
<dbReference type="SUPFAM" id="SSF101690">
    <property type="entry name" value="PAZ domain"/>
    <property type="match status" value="1"/>
</dbReference>
<feature type="domain" description="Piwi" evidence="1">
    <location>
        <begin position="576"/>
        <end position="852"/>
    </location>
</feature>
<dbReference type="EMBL" id="CADEPM010000002">
    <property type="protein sequence ID" value="CAB3401106.1"/>
    <property type="molecule type" value="Genomic_DNA"/>
</dbReference>
<protein>
    <recommendedName>
        <fullName evidence="1">Piwi domain-containing protein</fullName>
    </recommendedName>
</protein>
<comment type="caution">
    <text evidence="2">The sequence shown here is derived from an EMBL/GenBank/DDBJ whole genome shotgun (WGS) entry which is preliminary data.</text>
</comment>
<dbReference type="PROSITE" id="PS50822">
    <property type="entry name" value="PIWI"/>
    <property type="match status" value="1"/>
</dbReference>
<organism evidence="2 3">
    <name type="scientific">Caenorhabditis bovis</name>
    <dbReference type="NCBI Taxonomy" id="2654633"/>
    <lineage>
        <taxon>Eukaryota</taxon>
        <taxon>Metazoa</taxon>
        <taxon>Ecdysozoa</taxon>
        <taxon>Nematoda</taxon>
        <taxon>Chromadorea</taxon>
        <taxon>Rhabditida</taxon>
        <taxon>Rhabditina</taxon>
        <taxon>Rhabditomorpha</taxon>
        <taxon>Rhabditoidea</taxon>
        <taxon>Rhabditidae</taxon>
        <taxon>Peloderinae</taxon>
        <taxon>Caenorhabditis</taxon>
    </lineage>
</organism>
<dbReference type="InterPro" id="IPR012337">
    <property type="entry name" value="RNaseH-like_sf"/>
</dbReference>
<dbReference type="InterPro" id="IPR057272">
    <property type="entry name" value="Piwi_nem"/>
</dbReference>
<gene>
    <name evidence="2" type="ORF">CBOVIS_LOCUS3902</name>
</gene>
<dbReference type="InterPro" id="IPR036085">
    <property type="entry name" value="PAZ_dom_sf"/>
</dbReference>
<dbReference type="OrthoDB" id="9981668at2759"/>
<dbReference type="Gene3D" id="3.30.420.10">
    <property type="entry name" value="Ribonuclease H-like superfamily/Ribonuclease H"/>
    <property type="match status" value="1"/>
</dbReference>
<evidence type="ECO:0000259" key="1">
    <source>
        <dbReference type="PROSITE" id="PS50822"/>
    </source>
</evidence>
<dbReference type="SUPFAM" id="SSF53098">
    <property type="entry name" value="Ribonuclease H-like"/>
    <property type="match status" value="1"/>
</dbReference>
<evidence type="ECO:0000313" key="3">
    <source>
        <dbReference type="Proteomes" id="UP000494206"/>
    </source>
</evidence>
<dbReference type="InterPro" id="IPR003165">
    <property type="entry name" value="Piwi"/>
</dbReference>